<keyword evidence="4 7" id="KW-0574">Periplasm</keyword>
<evidence type="ECO:0000256" key="6">
    <source>
        <dbReference type="ARBA" id="ARBA00023284"/>
    </source>
</evidence>
<dbReference type="SUPFAM" id="SSF54423">
    <property type="entry name" value="DsbC/DsbG N-terminal domain-like"/>
    <property type="match status" value="1"/>
</dbReference>
<evidence type="ECO:0000259" key="10">
    <source>
        <dbReference type="Pfam" id="PF13098"/>
    </source>
</evidence>
<dbReference type="CDD" id="cd03020">
    <property type="entry name" value="DsbA_DsbC_DsbG"/>
    <property type="match status" value="1"/>
</dbReference>
<dbReference type="Pfam" id="PF13098">
    <property type="entry name" value="Thioredoxin_2"/>
    <property type="match status" value="1"/>
</dbReference>
<evidence type="ECO:0000256" key="7">
    <source>
        <dbReference type="RuleBase" id="RU364038"/>
    </source>
</evidence>
<comment type="function">
    <text evidence="7">Required for disulfide bond formation in some periplasmic proteins. Acts by transferring its disulfide bond to other proteins and is reduced in the process.</text>
</comment>
<reference evidence="11 12" key="1">
    <citation type="submission" date="2015-10" db="EMBL/GenBank/DDBJ databases">
        <title>Draft genome sequence of Novosphingobium fuchskuhlense DSM 25065 isolated from a surface water sample of the southwest basin of Lake Grosse Fuchskuhle.</title>
        <authorList>
            <person name="Ruckert C."/>
            <person name="Winkler A."/>
            <person name="Glaeser J."/>
            <person name="Grossart H.-P."/>
            <person name="Kalinowski J."/>
            <person name="Glaeser S."/>
        </authorList>
    </citation>
    <scope>NUCLEOTIDE SEQUENCE [LARGE SCALE GENOMIC DNA]</scope>
    <source>
        <strain evidence="11 12">FNE08-7</strain>
    </source>
</reference>
<evidence type="ECO:0000313" key="11">
    <source>
        <dbReference type="EMBL" id="KUR70023.1"/>
    </source>
</evidence>
<proteinExistence type="inferred from homology"/>
<dbReference type="PANTHER" id="PTHR35272:SF3">
    <property type="entry name" value="THIOL:DISULFIDE INTERCHANGE PROTEIN DSBC"/>
    <property type="match status" value="1"/>
</dbReference>
<accession>A0A124JTB9</accession>
<dbReference type="Gene3D" id="3.10.450.70">
    <property type="entry name" value="Disulphide bond isomerase, DsbC/G, N-terminal"/>
    <property type="match status" value="1"/>
</dbReference>
<dbReference type="Proteomes" id="UP000058012">
    <property type="component" value="Unassembled WGS sequence"/>
</dbReference>
<evidence type="ECO:0000256" key="5">
    <source>
        <dbReference type="ARBA" id="ARBA00023157"/>
    </source>
</evidence>
<dbReference type="InterPro" id="IPR012336">
    <property type="entry name" value="Thioredoxin-like_fold"/>
</dbReference>
<evidence type="ECO:0000256" key="2">
    <source>
        <dbReference type="ARBA" id="ARBA00009813"/>
    </source>
</evidence>
<protein>
    <recommendedName>
        <fullName evidence="7">Thiol:disulfide interchange protein</fullName>
    </recommendedName>
</protein>
<dbReference type="RefSeq" id="WP_067913965.1">
    <property type="nucleotide sequence ID" value="NZ_KQ954246.1"/>
</dbReference>
<feature type="region of interest" description="Disordered" evidence="8">
    <location>
        <begin position="112"/>
        <end position="133"/>
    </location>
</feature>
<feature type="chain" id="PRO_5010007436" description="Thiol:disulfide interchange protein" evidence="7">
    <location>
        <begin position="25"/>
        <end position="272"/>
    </location>
</feature>
<evidence type="ECO:0000259" key="9">
    <source>
        <dbReference type="Pfam" id="PF10411"/>
    </source>
</evidence>
<dbReference type="Pfam" id="PF10411">
    <property type="entry name" value="DsbC_N"/>
    <property type="match status" value="1"/>
</dbReference>
<evidence type="ECO:0000256" key="1">
    <source>
        <dbReference type="ARBA" id="ARBA00004418"/>
    </source>
</evidence>
<keyword evidence="5" id="KW-1015">Disulfide bond</keyword>
<dbReference type="InterPro" id="IPR033954">
    <property type="entry name" value="DiS-bond_Isoase_DsbC/G"/>
</dbReference>
<keyword evidence="12" id="KW-1185">Reference proteome</keyword>
<evidence type="ECO:0000256" key="4">
    <source>
        <dbReference type="ARBA" id="ARBA00022764"/>
    </source>
</evidence>
<keyword evidence="3 7" id="KW-0732">Signal</keyword>
<keyword evidence="6 7" id="KW-0676">Redox-active center</keyword>
<dbReference type="InterPro" id="IPR051470">
    <property type="entry name" value="Thiol:disulfide_interchange"/>
</dbReference>
<dbReference type="PANTHER" id="PTHR35272">
    <property type="entry name" value="THIOL:DISULFIDE INTERCHANGE PROTEIN DSBC-RELATED"/>
    <property type="match status" value="1"/>
</dbReference>
<evidence type="ECO:0000313" key="12">
    <source>
        <dbReference type="Proteomes" id="UP000058012"/>
    </source>
</evidence>
<dbReference type="EMBL" id="LLZS01000009">
    <property type="protein sequence ID" value="KUR70023.1"/>
    <property type="molecule type" value="Genomic_DNA"/>
</dbReference>
<evidence type="ECO:0000256" key="8">
    <source>
        <dbReference type="SAM" id="MobiDB-lite"/>
    </source>
</evidence>
<feature type="domain" description="Thioredoxin-like fold" evidence="10">
    <location>
        <begin position="156"/>
        <end position="268"/>
    </location>
</feature>
<evidence type="ECO:0000256" key="3">
    <source>
        <dbReference type="ARBA" id="ARBA00022729"/>
    </source>
</evidence>
<dbReference type="GO" id="GO:0042597">
    <property type="term" value="C:periplasmic space"/>
    <property type="evidence" value="ECO:0007669"/>
    <property type="project" value="UniProtKB-SubCell"/>
</dbReference>
<dbReference type="InterPro" id="IPR009094">
    <property type="entry name" value="DiS-bond_isomerase_DsbC/G_N_sf"/>
</dbReference>
<comment type="caution">
    <text evidence="11">The sequence shown here is derived from an EMBL/GenBank/DDBJ whole genome shotgun (WGS) entry which is preliminary data.</text>
</comment>
<comment type="similarity">
    <text evidence="2 7">Belongs to the thioredoxin family. DsbC subfamily.</text>
</comment>
<dbReference type="AlphaFoldDB" id="A0A124JTB9"/>
<dbReference type="STRING" id="1117702.AQZ52_14160"/>
<organism evidence="11 12">
    <name type="scientific">Novosphingobium fuchskuhlense</name>
    <dbReference type="NCBI Taxonomy" id="1117702"/>
    <lineage>
        <taxon>Bacteria</taxon>
        <taxon>Pseudomonadati</taxon>
        <taxon>Pseudomonadota</taxon>
        <taxon>Alphaproteobacteria</taxon>
        <taxon>Sphingomonadales</taxon>
        <taxon>Sphingomonadaceae</taxon>
        <taxon>Novosphingobium</taxon>
    </lineage>
</organism>
<feature type="domain" description="Disulphide bond isomerase DsbC/G N-terminal" evidence="9">
    <location>
        <begin position="27"/>
        <end position="91"/>
    </location>
</feature>
<dbReference type="InterPro" id="IPR036249">
    <property type="entry name" value="Thioredoxin-like_sf"/>
</dbReference>
<feature type="signal peptide" evidence="7">
    <location>
        <begin position="1"/>
        <end position="24"/>
    </location>
</feature>
<name>A0A124JTB9_9SPHN</name>
<dbReference type="Gene3D" id="3.40.30.10">
    <property type="entry name" value="Glutaredoxin"/>
    <property type="match status" value="1"/>
</dbReference>
<dbReference type="InterPro" id="IPR018950">
    <property type="entry name" value="DiS-bond_isomerase_DsbC/G_N"/>
</dbReference>
<gene>
    <name evidence="11" type="ORF">AQZ52_14160</name>
</gene>
<dbReference type="SUPFAM" id="SSF52833">
    <property type="entry name" value="Thioredoxin-like"/>
    <property type="match status" value="1"/>
</dbReference>
<comment type="subcellular location">
    <subcellularLocation>
        <location evidence="1 7">Periplasm</location>
    </subcellularLocation>
</comment>
<sequence length="272" mass="28367">MTGLKLIGLAALAGITTSPAPSFAGPANGEAVAHAIAARLPRTQVAHVDCAKVPGICEVQAGTNIFYVDATARYLIVGRVYDMETRQDLTAARLLEINPDLLLGGAPSASDEGTQTAYIRDGHGQPAPSASPSMAQKVSLAGLPANGAIEWGGPGPSVTVFSDFHCGYCRMLHQTLKTMGVHVSERPISVLGTRAISDAVICAEDRIGAVEKAYSDQEIAKRACDTSGLDANERFAQGHGFTGTPVIVRGDGAVVLGFRPREFLEAWLKGGA</sequence>